<sequence length="88" mass="10465">MTRTRHEHSLRNQEIGQAYMIMLDVYDQCRRNQMSDSATLAAIKSANPWGQAEQWPQKAWLIALREFCRDYKLPLPVYARHKPDPRKH</sequence>
<evidence type="ECO:0000313" key="1">
    <source>
        <dbReference type="EMBL" id="MBC2768783.1"/>
    </source>
</evidence>
<reference evidence="1 2" key="1">
    <citation type="submission" date="2020-08" db="EMBL/GenBank/DDBJ databases">
        <title>Paraeoetvoesia sp. YC-7-48 draft genome sequence.</title>
        <authorList>
            <person name="Yao L."/>
        </authorList>
    </citation>
    <scope>NUCLEOTIDE SEQUENCE [LARGE SCALE GENOMIC DNA]</scope>
    <source>
        <strain evidence="2">YC-7-48</strain>
    </source>
</reference>
<accession>A0A842HKL6</accession>
<comment type="caution">
    <text evidence="1">The sequence shown here is derived from an EMBL/GenBank/DDBJ whole genome shotgun (WGS) entry which is preliminary data.</text>
</comment>
<dbReference type="EMBL" id="JACJUU010000001">
    <property type="protein sequence ID" value="MBC2768783.1"/>
    <property type="molecule type" value="Genomic_DNA"/>
</dbReference>
<protein>
    <submittedName>
        <fullName evidence="1">Uncharacterized protein</fullName>
    </submittedName>
</protein>
<dbReference type="Proteomes" id="UP000545386">
    <property type="component" value="Unassembled WGS sequence"/>
</dbReference>
<organism evidence="1 2">
    <name type="scientific">Pusillimonas minor</name>
    <dbReference type="NCBI Taxonomy" id="2697024"/>
    <lineage>
        <taxon>Bacteria</taxon>
        <taxon>Pseudomonadati</taxon>
        <taxon>Pseudomonadota</taxon>
        <taxon>Betaproteobacteria</taxon>
        <taxon>Burkholderiales</taxon>
        <taxon>Alcaligenaceae</taxon>
        <taxon>Pusillimonas</taxon>
    </lineage>
</organism>
<name>A0A842HKL6_9BURK</name>
<keyword evidence="2" id="KW-1185">Reference proteome</keyword>
<gene>
    <name evidence="1" type="ORF">GTU67_02505</name>
</gene>
<dbReference type="AlphaFoldDB" id="A0A842HKL6"/>
<proteinExistence type="predicted"/>
<evidence type="ECO:0000313" key="2">
    <source>
        <dbReference type="Proteomes" id="UP000545386"/>
    </source>
</evidence>
<dbReference type="RefSeq" id="WP_185778590.1">
    <property type="nucleotide sequence ID" value="NZ_JACJUU010000001.1"/>
</dbReference>